<dbReference type="Proteomes" id="UP000092695">
    <property type="component" value="Chromosome"/>
</dbReference>
<organism evidence="10 11">
    <name type="scientific">Woeseia oceani</name>
    <dbReference type="NCBI Taxonomy" id="1548547"/>
    <lineage>
        <taxon>Bacteria</taxon>
        <taxon>Pseudomonadati</taxon>
        <taxon>Pseudomonadota</taxon>
        <taxon>Gammaproteobacteria</taxon>
        <taxon>Woeseiales</taxon>
        <taxon>Woeseiaceae</taxon>
        <taxon>Woeseia</taxon>
    </lineage>
</organism>
<accession>A0A193LI11</accession>
<dbReference type="PROSITE" id="PS51373">
    <property type="entry name" value="HIPIP"/>
    <property type="match status" value="1"/>
</dbReference>
<dbReference type="RefSeq" id="WP_068617155.1">
    <property type="nucleotide sequence ID" value="NZ_CP016268.1"/>
</dbReference>
<dbReference type="KEGG" id="woc:BA177_13835"/>
<evidence type="ECO:0000259" key="9">
    <source>
        <dbReference type="PROSITE" id="PS51373"/>
    </source>
</evidence>
<evidence type="ECO:0000256" key="4">
    <source>
        <dbReference type="ARBA" id="ARBA00022723"/>
    </source>
</evidence>
<evidence type="ECO:0000256" key="1">
    <source>
        <dbReference type="ARBA" id="ARBA00002137"/>
    </source>
</evidence>
<dbReference type="SUPFAM" id="SSF57652">
    <property type="entry name" value="HIPIP (high potential iron protein)"/>
    <property type="match status" value="1"/>
</dbReference>
<reference evidence="10 11" key="1">
    <citation type="submission" date="2016-06" db="EMBL/GenBank/DDBJ databases">
        <title>Complete genome sequence of a deep-branching marine Gamma Proteobacterium Woeseia oceani type strain XK5.</title>
        <authorList>
            <person name="Mu D."/>
            <person name="Du Z."/>
        </authorList>
    </citation>
    <scope>NUCLEOTIDE SEQUENCE [LARGE SCALE GENOMIC DNA]</scope>
    <source>
        <strain evidence="10 11">XK5</strain>
    </source>
</reference>
<keyword evidence="6 8" id="KW-0408">Iron</keyword>
<gene>
    <name evidence="10" type="ORF">BA177_13835</name>
</gene>
<dbReference type="InterPro" id="IPR036369">
    <property type="entry name" value="HIPIP_sf"/>
</dbReference>
<evidence type="ECO:0000256" key="8">
    <source>
        <dbReference type="RuleBase" id="RU000620"/>
    </source>
</evidence>
<protein>
    <recommendedName>
        <fullName evidence="8">High-potential iron-sulfur protein</fullName>
        <shortName evidence="8">HiPIP</shortName>
    </recommendedName>
</protein>
<keyword evidence="5 8" id="KW-0249">Electron transport</keyword>
<comment type="subunit">
    <text evidence="8">Homodimer.</text>
</comment>
<proteinExistence type="inferred from homology"/>
<dbReference type="EMBL" id="CP016268">
    <property type="protein sequence ID" value="ANO52131.1"/>
    <property type="molecule type" value="Genomic_DNA"/>
</dbReference>
<dbReference type="Gene3D" id="4.10.490.10">
    <property type="entry name" value="High potential iron-sulphur protein"/>
    <property type="match status" value="1"/>
</dbReference>
<dbReference type="GO" id="GO:0046872">
    <property type="term" value="F:metal ion binding"/>
    <property type="evidence" value="ECO:0007669"/>
    <property type="project" value="UniProtKB-KW"/>
</dbReference>
<evidence type="ECO:0000256" key="5">
    <source>
        <dbReference type="ARBA" id="ARBA00022982"/>
    </source>
</evidence>
<keyword evidence="4 8" id="KW-0479">Metal-binding</keyword>
<comment type="similarity">
    <text evidence="8">Belongs to the high-potential iron-sulfur protein (HiPIP) family.</text>
</comment>
<keyword evidence="7 8" id="KW-0411">Iron-sulfur</keyword>
<comment type="function">
    <text evidence="1 8">Specific class of high-redox-potential 4Fe-4S ferredoxins. Functions in anaerobic electron transport in most purple and in some other photosynthetic bacteria and in at least one genus (Paracoccus) of halophilic, denitrifying bacteria.</text>
</comment>
<dbReference type="Pfam" id="PF01355">
    <property type="entry name" value="HIPIP"/>
    <property type="match status" value="1"/>
</dbReference>
<evidence type="ECO:0000256" key="6">
    <source>
        <dbReference type="ARBA" id="ARBA00023004"/>
    </source>
</evidence>
<evidence type="ECO:0000256" key="3">
    <source>
        <dbReference type="ARBA" id="ARBA00022485"/>
    </source>
</evidence>
<evidence type="ECO:0000313" key="11">
    <source>
        <dbReference type="Proteomes" id="UP000092695"/>
    </source>
</evidence>
<dbReference type="STRING" id="1548547.BA177_13835"/>
<dbReference type="InterPro" id="IPR000170">
    <property type="entry name" value="High_potential_FeS_prot"/>
</dbReference>
<dbReference type="AlphaFoldDB" id="A0A193LI11"/>
<evidence type="ECO:0000256" key="7">
    <source>
        <dbReference type="ARBA" id="ARBA00023014"/>
    </source>
</evidence>
<name>A0A193LI11_9GAMM</name>
<dbReference type="GO" id="GO:0051539">
    <property type="term" value="F:4 iron, 4 sulfur cluster binding"/>
    <property type="evidence" value="ECO:0007669"/>
    <property type="project" value="UniProtKB-KW"/>
</dbReference>
<dbReference type="GO" id="GO:0009055">
    <property type="term" value="F:electron transfer activity"/>
    <property type="evidence" value="ECO:0007669"/>
    <property type="project" value="InterPro"/>
</dbReference>
<dbReference type="OrthoDB" id="5298540at2"/>
<keyword evidence="11" id="KW-1185">Reference proteome</keyword>
<sequence>MDKKISRRTVLLRGLQIPIGGSVLLGLSACGSDGGTQVCADPNNMTSAEESVRRTLKYTEASADPAKVCSGCAFFHAPKESGGCGSCEMFGGKPVNPGGYCDSWSVDS</sequence>
<keyword evidence="2 8" id="KW-0813">Transport</keyword>
<evidence type="ECO:0000313" key="10">
    <source>
        <dbReference type="EMBL" id="ANO52131.1"/>
    </source>
</evidence>
<keyword evidence="3 8" id="KW-0004">4Fe-4S</keyword>
<feature type="domain" description="High potential iron-sulfur proteins family profile" evidence="9">
    <location>
        <begin position="40"/>
        <end position="108"/>
    </location>
</feature>
<dbReference type="PROSITE" id="PS51257">
    <property type="entry name" value="PROKAR_LIPOPROTEIN"/>
    <property type="match status" value="1"/>
</dbReference>
<evidence type="ECO:0000256" key="2">
    <source>
        <dbReference type="ARBA" id="ARBA00022448"/>
    </source>
</evidence>
<dbReference type="GO" id="GO:0019646">
    <property type="term" value="P:aerobic electron transport chain"/>
    <property type="evidence" value="ECO:0007669"/>
    <property type="project" value="InterPro"/>
</dbReference>